<dbReference type="InterPro" id="IPR045018">
    <property type="entry name" value="Azg-like"/>
</dbReference>
<dbReference type="GO" id="GO:0005886">
    <property type="term" value="C:plasma membrane"/>
    <property type="evidence" value="ECO:0007669"/>
    <property type="project" value="TreeGrafter"/>
</dbReference>
<protein>
    <submittedName>
        <fullName evidence="8">NCS2 family permease</fullName>
    </submittedName>
</protein>
<feature type="transmembrane region" description="Helical" evidence="7">
    <location>
        <begin position="356"/>
        <end position="373"/>
    </location>
</feature>
<evidence type="ECO:0000256" key="6">
    <source>
        <dbReference type="ARBA" id="ARBA00023136"/>
    </source>
</evidence>
<dbReference type="Pfam" id="PF00860">
    <property type="entry name" value="Xan_ur_permease"/>
    <property type="match status" value="1"/>
</dbReference>
<reference evidence="8 9" key="1">
    <citation type="submission" date="2019-04" db="EMBL/GenBank/DDBJ databases">
        <title>Taxonomy of novel Haliea sp. from mangrove soil of West Coast of India.</title>
        <authorList>
            <person name="Verma A."/>
            <person name="Kumar P."/>
            <person name="Krishnamurthi S."/>
        </authorList>
    </citation>
    <scope>NUCLEOTIDE SEQUENCE [LARGE SCALE GENOMIC DNA]</scope>
    <source>
        <strain evidence="8 9">SAOS-164</strain>
    </source>
</reference>
<dbReference type="Proteomes" id="UP000298050">
    <property type="component" value="Unassembled WGS sequence"/>
</dbReference>
<evidence type="ECO:0000256" key="5">
    <source>
        <dbReference type="ARBA" id="ARBA00022989"/>
    </source>
</evidence>
<dbReference type="AlphaFoldDB" id="A0A4Z0M566"/>
<feature type="transmembrane region" description="Helical" evidence="7">
    <location>
        <begin position="409"/>
        <end position="437"/>
    </location>
</feature>
<keyword evidence="6 7" id="KW-0472">Membrane</keyword>
<sequence>MNRERGAQYEESEGIVRNGAISAPNWFASFLDQKFKISQRGSTIRTELLAGLTTFATMSYVLAVHPMIMADAGMDRAAVITLTAVVAGVFSVLMALMANLPMVQAPGMGANAIFTYTIILTMGVPLEAALGLVFWSGVIFLLLTVTGVRRMLLDAFPDDLKYALTAGIGLFLMFIGLKGAGIVIAAPAPTLLKIGDIAQPAVLLSLLGVPVVMGLMARRVPGAILIVIALITIAGFFVPGAAPDQPVTRMPEAIVSAPVSFSQYLMILDMGYLFTHIGSAFPVLLTLVFLDLFSSLAAMNAMCQRAGLVDEHGNMIKPTEALSADAIATIGSAMCGTSTTNVYGESAAGIESGGRTGLVALFVGFLFFLALFLNPLLLVIPVQATAPALVFIGLLMFSEVRHINFDNIVLGGSAILTLILMGVTSISDGMALGMIAYTVGTVLTGKARTVHPLGWVLAACFIGYYAMVG</sequence>
<dbReference type="EMBL" id="SRLE01000005">
    <property type="protein sequence ID" value="TGD74639.1"/>
    <property type="molecule type" value="Genomic_DNA"/>
</dbReference>
<feature type="transmembrane region" description="Helical" evidence="7">
    <location>
        <begin position="223"/>
        <end position="242"/>
    </location>
</feature>
<evidence type="ECO:0000313" key="9">
    <source>
        <dbReference type="Proteomes" id="UP000298050"/>
    </source>
</evidence>
<evidence type="ECO:0000256" key="2">
    <source>
        <dbReference type="ARBA" id="ARBA00005697"/>
    </source>
</evidence>
<feature type="transmembrane region" description="Helical" evidence="7">
    <location>
        <begin position="108"/>
        <end position="126"/>
    </location>
</feature>
<comment type="subcellular location">
    <subcellularLocation>
        <location evidence="1">Endomembrane system</location>
        <topology evidence="1">Multi-pass membrane protein</topology>
    </subcellularLocation>
</comment>
<feature type="transmembrane region" description="Helical" evidence="7">
    <location>
        <begin position="270"/>
        <end position="293"/>
    </location>
</feature>
<comment type="similarity">
    <text evidence="2">Belongs to the nucleobase:cation symporter-2 (NCS2) (TC 2.A.40) family. Azg-like subfamily.</text>
</comment>
<evidence type="ECO:0000256" key="7">
    <source>
        <dbReference type="SAM" id="Phobius"/>
    </source>
</evidence>
<feature type="transmembrane region" description="Helical" evidence="7">
    <location>
        <begin position="76"/>
        <end position="96"/>
    </location>
</feature>
<evidence type="ECO:0000256" key="4">
    <source>
        <dbReference type="ARBA" id="ARBA00022692"/>
    </source>
</evidence>
<evidence type="ECO:0000256" key="1">
    <source>
        <dbReference type="ARBA" id="ARBA00004127"/>
    </source>
</evidence>
<keyword evidence="9" id="KW-1185">Reference proteome</keyword>
<keyword evidence="3" id="KW-0813">Transport</keyword>
<evidence type="ECO:0000256" key="3">
    <source>
        <dbReference type="ARBA" id="ARBA00022448"/>
    </source>
</evidence>
<feature type="transmembrane region" description="Helical" evidence="7">
    <location>
        <begin position="164"/>
        <end position="185"/>
    </location>
</feature>
<comment type="caution">
    <text evidence="8">The sequence shown here is derived from an EMBL/GenBank/DDBJ whole genome shotgun (WGS) entry which is preliminary data.</text>
</comment>
<name>A0A4Z0M566_9GAMM</name>
<feature type="transmembrane region" description="Helical" evidence="7">
    <location>
        <begin position="132"/>
        <end position="152"/>
    </location>
</feature>
<keyword evidence="4 7" id="KW-0812">Transmembrane</keyword>
<evidence type="ECO:0000313" key="8">
    <source>
        <dbReference type="EMBL" id="TGD74639.1"/>
    </source>
</evidence>
<dbReference type="OrthoDB" id="9808458at2"/>
<dbReference type="GO" id="GO:0005345">
    <property type="term" value="F:purine nucleobase transmembrane transporter activity"/>
    <property type="evidence" value="ECO:0007669"/>
    <property type="project" value="TreeGrafter"/>
</dbReference>
<organism evidence="8 9">
    <name type="scientific">Mangrovimicrobium sediminis</name>
    <dbReference type="NCBI Taxonomy" id="2562682"/>
    <lineage>
        <taxon>Bacteria</taxon>
        <taxon>Pseudomonadati</taxon>
        <taxon>Pseudomonadota</taxon>
        <taxon>Gammaproteobacteria</taxon>
        <taxon>Cellvibrionales</taxon>
        <taxon>Halieaceae</taxon>
        <taxon>Mangrovimicrobium</taxon>
    </lineage>
</organism>
<accession>A0A4Z0M566</accession>
<dbReference type="GO" id="GO:0012505">
    <property type="term" value="C:endomembrane system"/>
    <property type="evidence" value="ECO:0007669"/>
    <property type="project" value="UniProtKB-SubCell"/>
</dbReference>
<feature type="transmembrane region" description="Helical" evidence="7">
    <location>
        <begin position="48"/>
        <end position="70"/>
    </location>
</feature>
<keyword evidence="5 7" id="KW-1133">Transmembrane helix</keyword>
<dbReference type="InterPro" id="IPR006043">
    <property type="entry name" value="NCS2"/>
</dbReference>
<dbReference type="PANTHER" id="PTHR43337">
    <property type="entry name" value="XANTHINE/URACIL PERMEASE C887.17-RELATED"/>
    <property type="match status" value="1"/>
</dbReference>
<feature type="transmembrane region" description="Helical" evidence="7">
    <location>
        <begin position="449"/>
        <end position="468"/>
    </location>
</feature>
<gene>
    <name evidence="8" type="ORF">E4634_05405</name>
</gene>
<feature type="transmembrane region" description="Helical" evidence="7">
    <location>
        <begin position="197"/>
        <end position="216"/>
    </location>
</feature>
<proteinExistence type="inferred from homology"/>
<dbReference type="PANTHER" id="PTHR43337:SF1">
    <property type="entry name" value="XANTHINE_URACIL PERMEASE C887.17-RELATED"/>
    <property type="match status" value="1"/>
</dbReference>